<comment type="caution">
    <text evidence="1">The sequence shown here is derived from an EMBL/GenBank/DDBJ whole genome shotgun (WGS) entry which is preliminary data.</text>
</comment>
<reference evidence="3 4" key="2">
    <citation type="journal article" date="2023" name="Plant Pathol.">
        <title>Dismantling and reorganizing Pseudomonas marginalis sensu#lato.</title>
        <authorList>
            <person name="Sawada H."/>
            <person name="Fujikawa T."/>
            <person name="Satou M."/>
        </authorList>
    </citation>
    <scope>NUCLEOTIDE SEQUENCE [LARGE SCALE GENOMIC DNA]</scope>
    <source>
        <strain evidence="1 3">MAFF 302030</strain>
        <strain evidence="2 4">MAFF 302046</strain>
    </source>
</reference>
<dbReference type="Proteomes" id="UP001155059">
    <property type="component" value="Unassembled WGS sequence"/>
</dbReference>
<accession>A0A9X1YUS6</accession>
<dbReference type="EMBL" id="JALQCW010000026">
    <property type="protein sequence ID" value="MCK9798465.1"/>
    <property type="molecule type" value="Genomic_DNA"/>
</dbReference>
<evidence type="ECO:0000313" key="3">
    <source>
        <dbReference type="Proteomes" id="UP001155059"/>
    </source>
</evidence>
<dbReference type="RefSeq" id="WP_268263564.1">
    <property type="nucleotide sequence ID" value="NZ_JALQCW010000026.1"/>
</dbReference>
<keyword evidence="4" id="KW-1185">Reference proteome</keyword>
<evidence type="ECO:0000313" key="4">
    <source>
        <dbReference type="Proteomes" id="UP001155163"/>
    </source>
</evidence>
<dbReference type="EMBL" id="JALQCX010000059">
    <property type="protein sequence ID" value="MCK9817639.1"/>
    <property type="molecule type" value="Genomic_DNA"/>
</dbReference>
<proteinExistence type="predicted"/>
<dbReference type="AlphaFoldDB" id="A0A9X1YUS6"/>
<protein>
    <recommendedName>
        <fullName evidence="5">SnoaL-like domain-containing protein</fullName>
    </recommendedName>
</protein>
<dbReference type="InterPro" id="IPR032710">
    <property type="entry name" value="NTF2-like_dom_sf"/>
</dbReference>
<evidence type="ECO:0000313" key="2">
    <source>
        <dbReference type="EMBL" id="MCK9817639.1"/>
    </source>
</evidence>
<dbReference type="SUPFAM" id="SSF54427">
    <property type="entry name" value="NTF2-like"/>
    <property type="match status" value="1"/>
</dbReference>
<organism evidence="1 3">
    <name type="scientific">Pseudomonas morbosilactucae</name>
    <dbReference type="NCBI Taxonomy" id="2938197"/>
    <lineage>
        <taxon>Bacteria</taxon>
        <taxon>Pseudomonadati</taxon>
        <taxon>Pseudomonadota</taxon>
        <taxon>Gammaproteobacteria</taxon>
        <taxon>Pseudomonadales</taxon>
        <taxon>Pseudomonadaceae</taxon>
        <taxon>Pseudomonas</taxon>
    </lineage>
</organism>
<sequence length="177" mass="19876">MISNRHAIEKYILAKDGNRPDLLRQAFTAEATVKMLVHTDTIAFPPDVEGFEAIADVLVRRFNQTYENIYTFCLGEPPLAGALAHTCKWLVGMSVKSTGEVRVGCGEYHWQFDPRSGLVSHLSITIEHMQVSPAVELVSVMDWLQPLRYPWCQADEVIAQAPPLSHVVPVIEYLKSQ</sequence>
<evidence type="ECO:0000313" key="1">
    <source>
        <dbReference type="EMBL" id="MCK9798465.1"/>
    </source>
</evidence>
<name>A0A9X1YUS6_9PSED</name>
<dbReference type="Proteomes" id="UP001155163">
    <property type="component" value="Unassembled WGS sequence"/>
</dbReference>
<reference evidence="3 4" key="1">
    <citation type="journal article" date="2022" name="Int. J. Syst. Evol. Microbiol.">
        <title>Pseudomonas aegrilactucae sp. nov. and Pseudomonas morbosilactucae sp. nov., pathogens causing bacterial rot of lettuce in Japan.</title>
        <authorList>
            <person name="Sawada H."/>
            <person name="Fujikawa T."/>
            <person name="Satou M."/>
        </authorList>
    </citation>
    <scope>NUCLEOTIDE SEQUENCE [LARGE SCALE GENOMIC DNA]</scope>
    <source>
        <strain evidence="1 3">MAFF 302030</strain>
        <strain evidence="2 4">MAFF 302046</strain>
    </source>
</reference>
<evidence type="ECO:0008006" key="5">
    <source>
        <dbReference type="Google" id="ProtNLM"/>
    </source>
</evidence>
<gene>
    <name evidence="1" type="ORF">M1B34_12190</name>
    <name evidence="2" type="ORF">M1B35_26780</name>
</gene>